<reference evidence="2 3" key="1">
    <citation type="submission" date="2020-02" db="EMBL/GenBank/DDBJ databases">
        <title>Integrative conjugative elements (ICEs) and plasmids drive adaptation of Pseudomonas nitroreducens strain HBP1 to wastewater environment.</title>
        <authorList>
            <person name="Sentchilo V."/>
            <person name="Carraro N."/>
            <person name="Bertelli C."/>
            <person name="van der Meer J.R."/>
        </authorList>
    </citation>
    <scope>NUCLEOTIDE SEQUENCE [LARGE SCALE GENOMIC DNA]</scope>
    <source>
        <strain evidence="2 3">HBP1</strain>
    </source>
</reference>
<dbReference type="EMBL" id="CP049140">
    <property type="protein sequence ID" value="QIE90823.1"/>
    <property type="molecule type" value="Genomic_DNA"/>
</dbReference>
<evidence type="ECO:0000313" key="2">
    <source>
        <dbReference type="EMBL" id="QIE90823.1"/>
    </source>
</evidence>
<evidence type="ECO:0000259" key="1">
    <source>
        <dbReference type="Pfam" id="PF19419"/>
    </source>
</evidence>
<accession>A0A6G6J6K0</accession>
<dbReference type="InterPro" id="IPR046025">
    <property type="entry name" value="DUF5983"/>
</dbReference>
<name>A0A6G6J6K0_PSENT</name>
<sequence>MIPPPFVRGYHSFHIQRVAAISYDDRCPVTYLPLHLSQAHLLDEQAIYRRCIFNDSFVLVTEEQDVAPELDVLCGGTGTIRAVLYSIHGDDNGVSTHIGDAYSEESAREVVQRLTFETGHYSRCWEIATDHITDDAIRYLCEMADTRTPTGLLFVAFHIPYCPAIGVKLIATPWTTTNLLHIEGITAEQLRQEHIDKDVPASLVDVLHQAADADVRILILDADAPTLDGLALYQG</sequence>
<organism evidence="2 3">
    <name type="scientific">Pseudomonas nitroreducens</name>
    <dbReference type="NCBI Taxonomy" id="46680"/>
    <lineage>
        <taxon>Bacteria</taxon>
        <taxon>Pseudomonadati</taxon>
        <taxon>Pseudomonadota</taxon>
        <taxon>Gammaproteobacteria</taxon>
        <taxon>Pseudomonadales</taxon>
        <taxon>Pseudomonadaceae</taxon>
        <taxon>Pseudomonas</taxon>
    </lineage>
</organism>
<proteinExistence type="predicted"/>
<dbReference type="KEGG" id="pnt:G5B91_07250"/>
<dbReference type="Pfam" id="PF19419">
    <property type="entry name" value="DUF5983"/>
    <property type="match status" value="1"/>
</dbReference>
<gene>
    <name evidence="2" type="ORF">G5B91_07250</name>
</gene>
<dbReference type="AlphaFoldDB" id="A0A6G6J6K0"/>
<dbReference type="Proteomes" id="UP000501063">
    <property type="component" value="Chromosome"/>
</dbReference>
<feature type="domain" description="DUF5983" evidence="1">
    <location>
        <begin position="124"/>
        <end position="233"/>
    </location>
</feature>
<protein>
    <submittedName>
        <fullName evidence="2">ABC transporter substrate-binding protein</fullName>
    </submittedName>
</protein>
<evidence type="ECO:0000313" key="3">
    <source>
        <dbReference type="Proteomes" id="UP000501063"/>
    </source>
</evidence>
<dbReference type="RefSeq" id="WP_062842616.1">
    <property type="nucleotide sequence ID" value="NZ_CP049140.1"/>
</dbReference>